<dbReference type="GO" id="GO:0004722">
    <property type="term" value="F:protein serine/threonine phosphatase activity"/>
    <property type="evidence" value="ECO:0007669"/>
    <property type="project" value="UniProtKB-EC"/>
</dbReference>
<sequence length="128" mass="14249">MAAIGGNTTGPGDAVVNVYINHEKKFAFVEMKSVEKASIAMDLDEVEAQYNGARIEGEVVTLQFVKKMLDDFKNQKCLHKRYAYQIILQAREMLRAMSSLVDITIPDGHHFTVCGDVHGQVVQTALHL</sequence>
<evidence type="ECO:0000256" key="4">
    <source>
        <dbReference type="ARBA" id="ARBA00022801"/>
    </source>
</evidence>
<keyword evidence="8" id="KW-1185">Reference proteome</keyword>
<name>A0AAP0B271_9ASPA</name>
<dbReference type="InterPro" id="IPR051134">
    <property type="entry name" value="PPP_phosphatase"/>
</dbReference>
<comment type="caution">
    <text evidence="7">The sequence shown here is derived from an EMBL/GenBank/DDBJ whole genome shotgun (WGS) entry which is preliminary data.</text>
</comment>
<dbReference type="AlphaFoldDB" id="A0AAP0B271"/>
<dbReference type="SUPFAM" id="SSF56300">
    <property type="entry name" value="Metallo-dependent phosphatases"/>
    <property type="match status" value="1"/>
</dbReference>
<proteinExistence type="predicted"/>
<reference evidence="7 8" key="1">
    <citation type="journal article" date="2022" name="Nat. Plants">
        <title>Genomes of leafy and leafless Platanthera orchids illuminate the evolution of mycoheterotrophy.</title>
        <authorList>
            <person name="Li M.H."/>
            <person name="Liu K.W."/>
            <person name="Li Z."/>
            <person name="Lu H.C."/>
            <person name="Ye Q.L."/>
            <person name="Zhang D."/>
            <person name="Wang J.Y."/>
            <person name="Li Y.F."/>
            <person name="Zhong Z.M."/>
            <person name="Liu X."/>
            <person name="Yu X."/>
            <person name="Liu D.K."/>
            <person name="Tu X.D."/>
            <person name="Liu B."/>
            <person name="Hao Y."/>
            <person name="Liao X.Y."/>
            <person name="Jiang Y.T."/>
            <person name="Sun W.H."/>
            <person name="Chen J."/>
            <person name="Chen Y.Q."/>
            <person name="Ai Y."/>
            <person name="Zhai J.W."/>
            <person name="Wu S.S."/>
            <person name="Zhou Z."/>
            <person name="Hsiao Y.Y."/>
            <person name="Wu W.L."/>
            <person name="Chen Y.Y."/>
            <person name="Lin Y.F."/>
            <person name="Hsu J.L."/>
            <person name="Li C.Y."/>
            <person name="Wang Z.W."/>
            <person name="Zhao X."/>
            <person name="Zhong W.Y."/>
            <person name="Ma X.K."/>
            <person name="Ma L."/>
            <person name="Huang J."/>
            <person name="Chen G.Z."/>
            <person name="Huang M.Z."/>
            <person name="Huang L."/>
            <person name="Peng D.H."/>
            <person name="Luo Y.B."/>
            <person name="Zou S.Q."/>
            <person name="Chen S.P."/>
            <person name="Lan S."/>
            <person name="Tsai W.C."/>
            <person name="Van de Peer Y."/>
            <person name="Liu Z.J."/>
        </authorList>
    </citation>
    <scope>NUCLEOTIDE SEQUENCE [LARGE SCALE GENOMIC DNA]</scope>
    <source>
        <strain evidence="7">Lor287</strain>
    </source>
</reference>
<keyword evidence="4" id="KW-0378">Hydrolase</keyword>
<dbReference type="Proteomes" id="UP001418222">
    <property type="component" value="Unassembled WGS sequence"/>
</dbReference>
<dbReference type="EMBL" id="JBBWWQ010000017">
    <property type="protein sequence ID" value="KAK8923956.1"/>
    <property type="molecule type" value="Genomic_DNA"/>
</dbReference>
<dbReference type="InterPro" id="IPR013235">
    <property type="entry name" value="PPP_dom"/>
</dbReference>
<keyword evidence="3" id="KW-0479">Metal-binding</keyword>
<dbReference type="InterPro" id="IPR012677">
    <property type="entry name" value="Nucleotide-bd_a/b_plait_sf"/>
</dbReference>
<dbReference type="EC" id="3.1.3.16" evidence="2"/>
<comment type="cofactor">
    <cofactor evidence="1">
        <name>Mn(2+)</name>
        <dbReference type="ChEBI" id="CHEBI:29035"/>
    </cofactor>
</comment>
<evidence type="ECO:0000256" key="2">
    <source>
        <dbReference type="ARBA" id="ARBA00013081"/>
    </source>
</evidence>
<evidence type="ECO:0000256" key="5">
    <source>
        <dbReference type="ARBA" id="ARBA00023211"/>
    </source>
</evidence>
<dbReference type="PANTHER" id="PTHR45668">
    <property type="entry name" value="SERINE/THREONINE-PROTEIN PHOSPHATASE 5-RELATED"/>
    <property type="match status" value="1"/>
</dbReference>
<evidence type="ECO:0000256" key="3">
    <source>
        <dbReference type="ARBA" id="ARBA00022723"/>
    </source>
</evidence>
<dbReference type="GO" id="GO:0003676">
    <property type="term" value="F:nucleic acid binding"/>
    <property type="evidence" value="ECO:0007669"/>
    <property type="project" value="InterPro"/>
</dbReference>
<dbReference type="PANTHER" id="PTHR45668:SF5">
    <property type="entry name" value="SERINE_THREONINE-PROTEIN PHOSPHATASE 5"/>
    <property type="match status" value="1"/>
</dbReference>
<keyword evidence="5" id="KW-0464">Manganese</keyword>
<dbReference type="InterPro" id="IPR029052">
    <property type="entry name" value="Metallo-depent_PP-like"/>
</dbReference>
<dbReference type="SUPFAM" id="SSF54928">
    <property type="entry name" value="RNA-binding domain, RBD"/>
    <property type="match status" value="1"/>
</dbReference>
<evidence type="ECO:0000259" key="6">
    <source>
        <dbReference type="Pfam" id="PF08321"/>
    </source>
</evidence>
<organism evidence="7 8">
    <name type="scientific">Platanthera zijinensis</name>
    <dbReference type="NCBI Taxonomy" id="2320716"/>
    <lineage>
        <taxon>Eukaryota</taxon>
        <taxon>Viridiplantae</taxon>
        <taxon>Streptophyta</taxon>
        <taxon>Embryophyta</taxon>
        <taxon>Tracheophyta</taxon>
        <taxon>Spermatophyta</taxon>
        <taxon>Magnoliopsida</taxon>
        <taxon>Liliopsida</taxon>
        <taxon>Asparagales</taxon>
        <taxon>Orchidaceae</taxon>
        <taxon>Orchidoideae</taxon>
        <taxon>Orchideae</taxon>
        <taxon>Orchidinae</taxon>
        <taxon>Platanthera</taxon>
    </lineage>
</organism>
<feature type="domain" description="PPP" evidence="6">
    <location>
        <begin position="29"/>
        <end position="102"/>
    </location>
</feature>
<dbReference type="InterPro" id="IPR035979">
    <property type="entry name" value="RBD_domain_sf"/>
</dbReference>
<dbReference type="Pfam" id="PF08321">
    <property type="entry name" value="PPP5"/>
    <property type="match status" value="1"/>
</dbReference>
<gene>
    <name evidence="7" type="primary">PP5</name>
    <name evidence="7" type="ORF">KSP39_PZI019181</name>
</gene>
<protein>
    <recommendedName>
        <fullName evidence="2">protein-serine/threonine phosphatase</fullName>
        <ecNumber evidence="2">3.1.3.16</ecNumber>
    </recommendedName>
</protein>
<dbReference type="Gene3D" id="3.30.70.330">
    <property type="match status" value="1"/>
</dbReference>
<evidence type="ECO:0000313" key="7">
    <source>
        <dbReference type="EMBL" id="KAK8923956.1"/>
    </source>
</evidence>
<evidence type="ECO:0000313" key="8">
    <source>
        <dbReference type="Proteomes" id="UP001418222"/>
    </source>
</evidence>
<dbReference type="GO" id="GO:0046872">
    <property type="term" value="F:metal ion binding"/>
    <property type="evidence" value="ECO:0007669"/>
    <property type="project" value="UniProtKB-KW"/>
</dbReference>
<evidence type="ECO:0000256" key="1">
    <source>
        <dbReference type="ARBA" id="ARBA00001936"/>
    </source>
</evidence>
<accession>A0AAP0B271</accession>
<dbReference type="Gene3D" id="3.60.21.10">
    <property type="match status" value="1"/>
</dbReference>